<dbReference type="EMBL" id="JHEG04000001">
    <property type="protein sequence ID" value="KAF3890119.1"/>
    <property type="molecule type" value="Genomic_DNA"/>
</dbReference>
<evidence type="ECO:0000313" key="2">
    <source>
        <dbReference type="EMBL" id="KAF3890119.1"/>
    </source>
</evidence>
<keyword evidence="1" id="KW-0472">Membrane</keyword>
<dbReference type="OrthoDB" id="532298at2"/>
<accession>A0A0C1R2R9</accession>
<evidence type="ECO:0000313" key="3">
    <source>
        <dbReference type="EMBL" id="KIE06565.1"/>
    </source>
</evidence>
<gene>
    <name evidence="3" type="ORF">DA73_0234975</name>
    <name evidence="2" type="ORF">DA73_0400035180</name>
</gene>
<proteinExistence type="predicted"/>
<keyword evidence="4" id="KW-1185">Reference proteome</keyword>
<feature type="transmembrane region" description="Helical" evidence="1">
    <location>
        <begin position="20"/>
        <end position="40"/>
    </location>
</feature>
<feature type="transmembrane region" description="Helical" evidence="1">
    <location>
        <begin position="75"/>
        <end position="95"/>
    </location>
</feature>
<protein>
    <submittedName>
        <fullName evidence="3">Uncharacterized protein</fullName>
    </submittedName>
</protein>
<sequence>MNNTFFDKFFRDSNGEIVIAQMPNLPLIVWISASLLKLIFPTGGINIGLDLVAFGSLFTWAWLELFQGVNYFRRTLGFVVLMGVIASRTVGLDALGYNI</sequence>
<keyword evidence="1" id="KW-0812">Transmembrane</keyword>
<name>A0A0C1R2R9_9CYAN</name>
<keyword evidence="1" id="KW-1133">Transmembrane helix</keyword>
<organism evidence="3">
    <name type="scientific">Tolypothrix bouteillei VB521301</name>
    <dbReference type="NCBI Taxonomy" id="1479485"/>
    <lineage>
        <taxon>Bacteria</taxon>
        <taxon>Bacillati</taxon>
        <taxon>Cyanobacteriota</taxon>
        <taxon>Cyanophyceae</taxon>
        <taxon>Nostocales</taxon>
        <taxon>Tolypothrichaceae</taxon>
        <taxon>Tolypothrix</taxon>
    </lineage>
</organism>
<dbReference type="RefSeq" id="WP_038093314.1">
    <property type="nucleotide sequence ID" value="NZ_JHEG04000001.1"/>
</dbReference>
<reference evidence="3" key="1">
    <citation type="journal article" date="2015" name="Genome Announc.">
        <title>Draft Genome Sequence of Tolypothrix boutellei Strain VB521301.</title>
        <authorList>
            <person name="Chandrababunaidu M.M."/>
            <person name="Singh D."/>
            <person name="Sen D."/>
            <person name="Bhan S."/>
            <person name="Das S."/>
            <person name="Gupta A."/>
            <person name="Adhikary S.P."/>
            <person name="Tripathy S."/>
        </authorList>
    </citation>
    <scope>NUCLEOTIDE SEQUENCE</scope>
    <source>
        <strain evidence="3">VB521301</strain>
    </source>
</reference>
<dbReference type="EMBL" id="JHEG02000059">
    <property type="protein sequence ID" value="KIE06565.1"/>
    <property type="molecule type" value="Genomic_DNA"/>
</dbReference>
<dbReference type="Proteomes" id="UP000029738">
    <property type="component" value="Unassembled WGS sequence"/>
</dbReference>
<dbReference type="AlphaFoldDB" id="A0A0C1R2R9"/>
<evidence type="ECO:0000313" key="4">
    <source>
        <dbReference type="Proteomes" id="UP000029738"/>
    </source>
</evidence>
<comment type="caution">
    <text evidence="3">The sequence shown here is derived from an EMBL/GenBank/DDBJ whole genome shotgun (WGS) entry which is preliminary data.</text>
</comment>
<dbReference type="STRING" id="1479485.DA73_0234975"/>
<reference evidence="2" key="2">
    <citation type="submission" date="2019-11" db="EMBL/GenBank/DDBJ databases">
        <title>Improved Assembly of Tolypothrix boutellei genome.</title>
        <authorList>
            <person name="Sarangi A.N."/>
            <person name="Mukherjee M."/>
            <person name="Ghosh S."/>
            <person name="Singh D."/>
            <person name="Das A."/>
            <person name="Kant S."/>
            <person name="Prusty A."/>
            <person name="Tripathy S."/>
        </authorList>
    </citation>
    <scope>NUCLEOTIDE SEQUENCE</scope>
    <source>
        <strain evidence="2">VB521301</strain>
    </source>
</reference>
<evidence type="ECO:0000256" key="1">
    <source>
        <dbReference type="SAM" id="Phobius"/>
    </source>
</evidence>